<dbReference type="InterPro" id="IPR051258">
    <property type="entry name" value="Diverse_Substrate_Transporter"/>
</dbReference>
<dbReference type="PATRIC" id="fig|1441095.3.peg.3239"/>
<evidence type="ECO:0000256" key="4">
    <source>
        <dbReference type="ARBA" id="ARBA00022692"/>
    </source>
</evidence>
<evidence type="ECO:0000256" key="5">
    <source>
        <dbReference type="ARBA" id="ARBA00022989"/>
    </source>
</evidence>
<dbReference type="PANTHER" id="PTHR42920">
    <property type="entry name" value="OS03G0707200 PROTEIN-RELATED"/>
    <property type="match status" value="1"/>
</dbReference>
<evidence type="ECO:0000256" key="6">
    <source>
        <dbReference type="ARBA" id="ARBA00023136"/>
    </source>
</evidence>
<reference evidence="10" key="1">
    <citation type="submission" date="2015-08" db="EMBL/GenBank/DDBJ databases">
        <title>Genome sequencing project for genomic taxonomy and phylogenomics of Bacillus-like bacteria.</title>
        <authorList>
            <person name="Liu B."/>
            <person name="Wang J."/>
            <person name="Zhu Y."/>
            <person name="Liu G."/>
            <person name="Chen Q."/>
            <person name="Chen Z."/>
            <person name="Lan J."/>
            <person name="Che J."/>
            <person name="Ge C."/>
            <person name="Shi H."/>
            <person name="Pan Z."/>
            <person name="Liu X."/>
        </authorList>
    </citation>
    <scope>NUCLEOTIDE SEQUENCE [LARGE SCALE GENOMIC DNA]</scope>
    <source>
        <strain evidence="10">FJAT-4402</strain>
    </source>
</reference>
<proteinExistence type="inferred from homology"/>
<dbReference type="Proteomes" id="UP000067625">
    <property type="component" value="Chromosome"/>
</dbReference>
<feature type="transmembrane region" description="Helical" evidence="7">
    <location>
        <begin position="119"/>
        <end position="137"/>
    </location>
</feature>
<evidence type="ECO:0000313" key="9">
    <source>
        <dbReference type="EMBL" id="ALC82684.1"/>
    </source>
</evidence>
<dbReference type="GO" id="GO:0005886">
    <property type="term" value="C:plasma membrane"/>
    <property type="evidence" value="ECO:0007669"/>
    <property type="project" value="UniProtKB-SubCell"/>
</dbReference>
<feature type="transmembrane region" description="Helical" evidence="7">
    <location>
        <begin position="69"/>
        <end position="88"/>
    </location>
</feature>
<keyword evidence="4 7" id="KW-0812">Transmembrane</keyword>
<feature type="transmembrane region" description="Helical" evidence="7">
    <location>
        <begin position="239"/>
        <end position="260"/>
    </location>
</feature>
<feature type="transmembrane region" description="Helical" evidence="7">
    <location>
        <begin position="7"/>
        <end position="25"/>
    </location>
</feature>
<evidence type="ECO:0000256" key="1">
    <source>
        <dbReference type="ARBA" id="ARBA00004651"/>
    </source>
</evidence>
<protein>
    <submittedName>
        <fullName evidence="9">Multidrug transporter</fullName>
    </submittedName>
</protein>
<feature type="domain" description="EamA" evidence="8">
    <location>
        <begin position="8"/>
        <end position="136"/>
    </location>
</feature>
<feature type="transmembrane region" description="Helical" evidence="7">
    <location>
        <begin position="207"/>
        <end position="227"/>
    </location>
</feature>
<feature type="domain" description="EamA" evidence="8">
    <location>
        <begin position="145"/>
        <end position="277"/>
    </location>
</feature>
<dbReference type="InterPro" id="IPR037185">
    <property type="entry name" value="EmrE-like"/>
</dbReference>
<feature type="transmembrane region" description="Helical" evidence="7">
    <location>
        <begin position="37"/>
        <end position="57"/>
    </location>
</feature>
<evidence type="ECO:0000259" key="8">
    <source>
        <dbReference type="Pfam" id="PF00892"/>
    </source>
</evidence>
<evidence type="ECO:0000256" key="3">
    <source>
        <dbReference type="ARBA" id="ARBA00022475"/>
    </source>
</evidence>
<dbReference type="RefSeq" id="WP_053604493.1">
    <property type="nucleotide sequence ID" value="NZ_CP012600.1"/>
</dbReference>
<sequence>MSYQARANMVLVVVNIFWGLSYVFMKMGLSSLQTFNIIALRCLIAFFIAGIILYKHLIQVNVRTMIDSAMLGILLFLVFTFVTYGVSMTSASNAGFLVSMTVIFVPVVHSVLIKRLPPWPIRIGVVVTLTGIGLLTLKHSFRINPGDLLCISAAFCYAIHILLTGKATRHANSVTLGIFQLGFAGILGLICSFLFETPSLPSTGQAWIAILGLGILCSAIGFVAQAVTQKYTTPSNTGLIFSTEPVFAALFAFLMLGDVFTLRDVVGSAIVILGILIAQIDKNLFSKIKRSYRNFYQHGYLKDQKK</sequence>
<keyword evidence="3" id="KW-1003">Cell membrane</keyword>
<name>A0A0M4FSW0_9BACI</name>
<dbReference type="EMBL" id="CP012600">
    <property type="protein sequence ID" value="ALC82684.1"/>
    <property type="molecule type" value="Genomic_DNA"/>
</dbReference>
<comment type="similarity">
    <text evidence="2">Belongs to the EamA transporter family.</text>
</comment>
<reference evidence="9 10" key="2">
    <citation type="journal article" date="2016" name="Int. J. Syst. Evol. Microbiol.">
        <title>Bacillus gobiensis sp. nov., isolated from a soil sample.</title>
        <authorList>
            <person name="Liu B."/>
            <person name="Liu G.H."/>
            <person name="Cetin S."/>
            <person name="Schumann P."/>
            <person name="Pan Z.Z."/>
            <person name="Chen Q.Q."/>
        </authorList>
    </citation>
    <scope>NUCLEOTIDE SEQUENCE [LARGE SCALE GENOMIC DNA]</scope>
    <source>
        <strain evidence="9 10">FJAT-4402</strain>
    </source>
</reference>
<comment type="subcellular location">
    <subcellularLocation>
        <location evidence="1">Cell membrane</location>
        <topology evidence="1">Multi-pass membrane protein</topology>
    </subcellularLocation>
</comment>
<dbReference type="SUPFAM" id="SSF103481">
    <property type="entry name" value="Multidrug resistance efflux transporter EmrE"/>
    <property type="match status" value="2"/>
</dbReference>
<organism evidence="9 10">
    <name type="scientific">Bacillus gobiensis</name>
    <dbReference type="NCBI Taxonomy" id="1441095"/>
    <lineage>
        <taxon>Bacteria</taxon>
        <taxon>Bacillati</taxon>
        <taxon>Bacillota</taxon>
        <taxon>Bacilli</taxon>
        <taxon>Bacillales</taxon>
        <taxon>Bacillaceae</taxon>
        <taxon>Bacillus</taxon>
    </lineage>
</organism>
<dbReference type="AlphaFoldDB" id="A0A0M4FSW0"/>
<dbReference type="PANTHER" id="PTHR42920:SF5">
    <property type="entry name" value="EAMA DOMAIN-CONTAINING PROTEIN"/>
    <property type="match status" value="1"/>
</dbReference>
<feature type="transmembrane region" description="Helical" evidence="7">
    <location>
        <begin position="175"/>
        <end position="195"/>
    </location>
</feature>
<dbReference type="InterPro" id="IPR000620">
    <property type="entry name" value="EamA_dom"/>
</dbReference>
<dbReference type="OrthoDB" id="9804865at2"/>
<feature type="transmembrane region" description="Helical" evidence="7">
    <location>
        <begin position="94"/>
        <end position="112"/>
    </location>
</feature>
<evidence type="ECO:0000256" key="2">
    <source>
        <dbReference type="ARBA" id="ARBA00007362"/>
    </source>
</evidence>
<accession>A0A0M4FSW0</accession>
<keyword evidence="6 7" id="KW-0472">Membrane</keyword>
<feature type="transmembrane region" description="Helical" evidence="7">
    <location>
        <begin position="266"/>
        <end position="285"/>
    </location>
</feature>
<feature type="transmembrane region" description="Helical" evidence="7">
    <location>
        <begin position="143"/>
        <end position="163"/>
    </location>
</feature>
<evidence type="ECO:0000313" key="10">
    <source>
        <dbReference type="Proteomes" id="UP000067625"/>
    </source>
</evidence>
<dbReference type="STRING" id="1441095.AM592_14675"/>
<gene>
    <name evidence="9" type="ORF">AM592_14675</name>
</gene>
<keyword evidence="5 7" id="KW-1133">Transmembrane helix</keyword>
<evidence type="ECO:0000256" key="7">
    <source>
        <dbReference type="SAM" id="Phobius"/>
    </source>
</evidence>
<keyword evidence="10" id="KW-1185">Reference proteome</keyword>
<dbReference type="Pfam" id="PF00892">
    <property type="entry name" value="EamA"/>
    <property type="match status" value="2"/>
</dbReference>